<comment type="similarity">
    <text evidence="2">Belongs to the 'GDSL' lipolytic enzyme family.</text>
</comment>
<dbReference type="Pfam" id="PF00657">
    <property type="entry name" value="Lipase_GDSL"/>
    <property type="match status" value="1"/>
</dbReference>
<evidence type="ECO:0000313" key="12">
    <source>
        <dbReference type="RefSeq" id="XP_031383729.1"/>
    </source>
</evidence>
<evidence type="ECO:0000256" key="1">
    <source>
        <dbReference type="ARBA" id="ARBA00004613"/>
    </source>
</evidence>
<evidence type="ECO:0000313" key="9">
    <source>
        <dbReference type="EMBL" id="OWM84318.1"/>
    </source>
</evidence>
<evidence type="ECO:0000256" key="5">
    <source>
        <dbReference type="ARBA" id="ARBA00022801"/>
    </source>
</evidence>
<feature type="chain" id="PRO_5044569158" evidence="8">
    <location>
        <begin position="27"/>
        <end position="357"/>
    </location>
</feature>
<dbReference type="GO" id="GO:0016042">
    <property type="term" value="P:lipid catabolic process"/>
    <property type="evidence" value="ECO:0007669"/>
    <property type="project" value="UniProtKB-KW"/>
</dbReference>
<keyword evidence="7" id="KW-0443">Lipid metabolism</keyword>
<feature type="signal peptide" evidence="8">
    <location>
        <begin position="1"/>
        <end position="26"/>
    </location>
</feature>
<dbReference type="InterPro" id="IPR035669">
    <property type="entry name" value="SGNH_plant_lipase-like"/>
</dbReference>
<evidence type="ECO:0000313" key="10">
    <source>
        <dbReference type="Proteomes" id="UP000197138"/>
    </source>
</evidence>
<proteinExistence type="inferred from homology"/>
<evidence type="ECO:0000256" key="4">
    <source>
        <dbReference type="ARBA" id="ARBA00022729"/>
    </source>
</evidence>
<dbReference type="PANTHER" id="PTHR45650">
    <property type="entry name" value="GDSL-LIKE LIPASE/ACYLHYDROLASE-RELATED"/>
    <property type="match status" value="1"/>
</dbReference>
<dbReference type="Gene3D" id="3.40.50.1110">
    <property type="entry name" value="SGNH hydrolase"/>
    <property type="match status" value="1"/>
</dbReference>
<dbReference type="GO" id="GO:0005576">
    <property type="term" value="C:extracellular region"/>
    <property type="evidence" value="ECO:0007669"/>
    <property type="project" value="UniProtKB-SubCell"/>
</dbReference>
<comment type="subcellular location">
    <subcellularLocation>
        <location evidence="1">Secreted</location>
    </subcellularLocation>
</comment>
<dbReference type="GeneID" id="116197672"/>
<protein>
    <submittedName>
        <fullName evidence="12">GDSL esterase/lipase At1g29660-like</fullName>
    </submittedName>
</protein>
<evidence type="ECO:0000313" key="11">
    <source>
        <dbReference type="Proteomes" id="UP000515151"/>
    </source>
</evidence>
<dbReference type="InterPro" id="IPR036514">
    <property type="entry name" value="SGNH_hydro_sf"/>
</dbReference>
<evidence type="ECO:0000256" key="6">
    <source>
        <dbReference type="ARBA" id="ARBA00022963"/>
    </source>
</evidence>
<dbReference type="EMBL" id="MTKT01001633">
    <property type="protein sequence ID" value="OWM84318.1"/>
    <property type="molecule type" value="Genomic_DNA"/>
</dbReference>
<keyword evidence="6" id="KW-0442">Lipid degradation</keyword>
<reference evidence="12" key="4">
    <citation type="submission" date="2025-04" db="UniProtKB">
        <authorList>
            <consortium name="RefSeq"/>
        </authorList>
    </citation>
    <scope>IDENTIFICATION</scope>
    <source>
        <tissue evidence="12">Leaf</tissue>
    </source>
</reference>
<dbReference type="InterPro" id="IPR051238">
    <property type="entry name" value="GDSL_esterase/lipase"/>
</dbReference>
<reference evidence="10" key="1">
    <citation type="journal article" date="2017" name="Plant J.">
        <title>The pomegranate (Punica granatum L.) genome and the genomics of punicalagin biosynthesis.</title>
        <authorList>
            <person name="Qin G."/>
            <person name="Xu C."/>
            <person name="Ming R."/>
            <person name="Tang H."/>
            <person name="Guyot R."/>
            <person name="Kramer E.M."/>
            <person name="Hu Y."/>
            <person name="Yi X."/>
            <person name="Qi Y."/>
            <person name="Xu X."/>
            <person name="Gao Z."/>
            <person name="Pan H."/>
            <person name="Jian J."/>
            <person name="Tian Y."/>
            <person name="Yue Z."/>
            <person name="Xu Y."/>
        </authorList>
    </citation>
    <scope>NUCLEOTIDE SEQUENCE [LARGE SCALE GENOMIC DNA]</scope>
    <source>
        <strain evidence="10">cv. Dabenzi</strain>
    </source>
</reference>
<keyword evidence="11" id="KW-1185">Reference proteome</keyword>
<dbReference type="Proteomes" id="UP000515151">
    <property type="component" value="Chromosome 2"/>
</dbReference>
<dbReference type="OrthoDB" id="1683520at2759"/>
<sequence length="357" mass="39773">MGFDSMRRILLAFLFFTQCLHDFVQGAPQVPCYFIFGDSLADCGNNNNLNTLARPNYYPYGLDFPKGPTGRFTNGRTVADVIGELLGFDHFIPPFTNLTGADVRKGVNYASSASGIRDETGMQQGERVSLNEQLKNHFSIVSQIISISSNESAAKGHLEKCIYIVITGNNDYMNNYFMPEFYPTSKEYTPQQYADVLVKQYSEQLKRLYSYGARKVAIFGVGLIGQVPEMKNRFGANSSMVDDAAQLFSNKLLPLVNDLNRQLTCAKFTYIDTTAITITSAPLLAFLHPRDTCCELVKNLGICIEGRPPCPLRGLYAYFDGFHPTEVVNKAFATRAYDRLLPSDASPYGIKQLAQLP</sequence>
<gene>
    <name evidence="12" type="primary">LOC116197672</name>
    <name evidence="9" type="ORF">CDL15_Pgr027087</name>
</gene>
<evidence type="ECO:0000256" key="8">
    <source>
        <dbReference type="SAM" id="SignalP"/>
    </source>
</evidence>
<reference evidence="9" key="2">
    <citation type="submission" date="2017-06" db="EMBL/GenBank/DDBJ databases">
        <title>The pomegranate genome and the genomics of punicalagin biosynthesis.</title>
        <authorList>
            <person name="Xu C."/>
        </authorList>
    </citation>
    <scope>NUCLEOTIDE SEQUENCE [LARGE SCALE GENOMIC DNA]</scope>
    <source>
        <tissue evidence="9">Fresh leaf</tissue>
    </source>
</reference>
<keyword evidence="4 8" id="KW-0732">Signal</keyword>
<name>A0A218XHM9_PUNGR</name>
<organism evidence="9 10">
    <name type="scientific">Punica granatum</name>
    <name type="common">Pomegranate</name>
    <dbReference type="NCBI Taxonomy" id="22663"/>
    <lineage>
        <taxon>Eukaryota</taxon>
        <taxon>Viridiplantae</taxon>
        <taxon>Streptophyta</taxon>
        <taxon>Embryophyta</taxon>
        <taxon>Tracheophyta</taxon>
        <taxon>Spermatophyta</taxon>
        <taxon>Magnoliopsida</taxon>
        <taxon>eudicotyledons</taxon>
        <taxon>Gunneridae</taxon>
        <taxon>Pentapetalae</taxon>
        <taxon>rosids</taxon>
        <taxon>malvids</taxon>
        <taxon>Myrtales</taxon>
        <taxon>Lythraceae</taxon>
        <taxon>Punica</taxon>
    </lineage>
</organism>
<dbReference type="GO" id="GO:0016788">
    <property type="term" value="F:hydrolase activity, acting on ester bonds"/>
    <property type="evidence" value="ECO:0007669"/>
    <property type="project" value="InterPro"/>
</dbReference>
<evidence type="ECO:0000256" key="7">
    <source>
        <dbReference type="ARBA" id="ARBA00023098"/>
    </source>
</evidence>
<evidence type="ECO:0000256" key="2">
    <source>
        <dbReference type="ARBA" id="ARBA00008668"/>
    </source>
</evidence>
<dbReference type="CDD" id="cd01837">
    <property type="entry name" value="SGNH_plant_lipase_like"/>
    <property type="match status" value="1"/>
</dbReference>
<accession>A0A218XHM9</accession>
<evidence type="ECO:0000256" key="3">
    <source>
        <dbReference type="ARBA" id="ARBA00022525"/>
    </source>
</evidence>
<reference evidence="11" key="3">
    <citation type="journal article" date="2020" name="Plant Biotechnol. J.">
        <title>The pomegranate (Punica granatum L.) draft genome dissects genetic divergence between soft- and hard-seeded cultivars.</title>
        <authorList>
            <person name="Luo X."/>
            <person name="Li H."/>
            <person name="Wu Z."/>
            <person name="Yao W."/>
            <person name="Zhao P."/>
            <person name="Cao D."/>
            <person name="Yu H."/>
            <person name="Li K."/>
            <person name="Poudel K."/>
            <person name="Zhao D."/>
            <person name="Zhang F."/>
            <person name="Xia X."/>
            <person name="Chen L."/>
            <person name="Wang Q."/>
            <person name="Jing D."/>
            <person name="Cao S."/>
        </authorList>
    </citation>
    <scope>NUCLEOTIDE SEQUENCE [LARGE SCALE GENOMIC DNA]</scope>
</reference>
<keyword evidence="5" id="KW-0378">Hydrolase</keyword>
<dbReference type="InterPro" id="IPR001087">
    <property type="entry name" value="GDSL"/>
</dbReference>
<dbReference type="AlphaFoldDB" id="A0A218XHM9"/>
<dbReference type="RefSeq" id="XP_031383729.1">
    <property type="nucleotide sequence ID" value="XM_031527869.1"/>
</dbReference>
<dbReference type="Proteomes" id="UP000197138">
    <property type="component" value="Unassembled WGS sequence"/>
</dbReference>
<keyword evidence="3" id="KW-0964">Secreted</keyword>
<dbReference type="PANTHER" id="PTHR45650:SF91">
    <property type="match status" value="1"/>
</dbReference>